<dbReference type="AlphaFoldDB" id="A0A137NSM2"/>
<evidence type="ECO:0000256" key="18">
    <source>
        <dbReference type="ARBA" id="ARBA00075949"/>
    </source>
</evidence>
<keyword evidence="6" id="KW-0285">Flavoprotein</keyword>
<feature type="domain" description="Cytochrome b5 heme-binding" evidence="22">
    <location>
        <begin position="2"/>
        <end position="79"/>
    </location>
</feature>
<name>A0A137NSM2_CONC2</name>
<dbReference type="Pfam" id="PF00173">
    <property type="entry name" value="Cyt-b5"/>
    <property type="match status" value="1"/>
</dbReference>
<keyword evidence="5 21" id="KW-0349">Heme</keyword>
<evidence type="ECO:0000256" key="16">
    <source>
        <dbReference type="ARBA" id="ARBA00066458"/>
    </source>
</evidence>
<proteinExistence type="inferred from homology"/>
<sequence>MTKVFSLEEVAKHNNKNDCWCVIHGEVYDLTKFLPEHPGGKAIILKYAGKDATKAFDPIHPKDIIQKLLPPEVNLGKLNPSDLKNSDNAVVHAFPPKNAPHMSTILNLYDFELVARNTMSPQAWAYYSSGSDDELTLRENVKAFHRIWLKPRVLIDVRNISLSTKILGFDTTLPIYITATALGKLGHPEGETVLTKAAHSTGIIQMIPTLSSCSMDEIINARPSPDQNQFLQLYVNADLNITEKVIKRAEEGGVKAIFITVDAPELGRREKDMRMKAVESADLIDDDDKSVNRNQGAARAISSFIDPSLSWDKLSWFRKVTKLPLALKGIQCGEDAVLAAKHGMDAIVVSNHGGRQVDLCRSAIEVLPEVVEALDQYYFDNDIPKAKQMEIYIDGGIRRGADIFKAIALGAKAVGVGRPFLYAMSTYGQQGVEHAINILRDELFTTMRLMGTPRIQDIHPGYLDTKFLSARMNTEDTWSRQVYEPISLPQFNIKKDSKL</sequence>
<dbReference type="PROSITE" id="PS51349">
    <property type="entry name" value="FMN_HYDROXY_ACID_DH_2"/>
    <property type="match status" value="1"/>
</dbReference>
<organism evidence="24 25">
    <name type="scientific">Conidiobolus coronatus (strain ATCC 28846 / CBS 209.66 / NRRL 28638)</name>
    <name type="common">Delacroixia coronata</name>
    <dbReference type="NCBI Taxonomy" id="796925"/>
    <lineage>
        <taxon>Eukaryota</taxon>
        <taxon>Fungi</taxon>
        <taxon>Fungi incertae sedis</taxon>
        <taxon>Zoopagomycota</taxon>
        <taxon>Entomophthoromycotina</taxon>
        <taxon>Entomophthoromycetes</taxon>
        <taxon>Entomophthorales</taxon>
        <taxon>Ancylistaceae</taxon>
        <taxon>Conidiobolus</taxon>
    </lineage>
</organism>
<dbReference type="Gene3D" id="3.20.20.70">
    <property type="entry name" value="Aldolase class I"/>
    <property type="match status" value="1"/>
</dbReference>
<dbReference type="EMBL" id="KQ964831">
    <property type="protein sequence ID" value="KXN65692.1"/>
    <property type="molecule type" value="Genomic_DNA"/>
</dbReference>
<dbReference type="PROSITE" id="PS00557">
    <property type="entry name" value="FMN_HYDROXY_ACID_DH_1"/>
    <property type="match status" value="1"/>
</dbReference>
<evidence type="ECO:0000313" key="25">
    <source>
        <dbReference type="Proteomes" id="UP000070444"/>
    </source>
</evidence>
<dbReference type="FunFam" id="3.20.20.70:FF:000062">
    <property type="entry name" value="Cytochrome b2, mitochondrial, putative"/>
    <property type="match status" value="1"/>
</dbReference>
<evidence type="ECO:0000256" key="11">
    <source>
        <dbReference type="ARBA" id="ARBA00023004"/>
    </source>
</evidence>
<dbReference type="InterPro" id="IPR037458">
    <property type="entry name" value="L-MDH/L-LDH_FMN-bd"/>
</dbReference>
<comment type="similarity">
    <text evidence="15">In the N-terminal section; belongs to the cytochrome b5 family.</text>
</comment>
<dbReference type="InterPro" id="IPR013785">
    <property type="entry name" value="Aldolase_TIM"/>
</dbReference>
<dbReference type="PANTHER" id="PTHR10578:SF148">
    <property type="entry name" value="L-LACTATE DEHYDROGENASE (CYTOCHROME)"/>
    <property type="match status" value="1"/>
</dbReference>
<evidence type="ECO:0000256" key="17">
    <source>
        <dbReference type="ARBA" id="ARBA00068515"/>
    </source>
</evidence>
<evidence type="ECO:0000256" key="19">
    <source>
        <dbReference type="ARBA" id="ARBA00078774"/>
    </source>
</evidence>
<dbReference type="SUPFAM" id="SSF55856">
    <property type="entry name" value="Cytochrome b5-like heme/steroid binding domain"/>
    <property type="match status" value="1"/>
</dbReference>
<evidence type="ECO:0000256" key="5">
    <source>
        <dbReference type="ARBA" id="ARBA00022617"/>
    </source>
</evidence>
<comment type="subcellular location">
    <subcellularLocation>
        <location evidence="2">Mitochondrion intermembrane space</location>
    </subcellularLocation>
</comment>
<dbReference type="Gene3D" id="3.10.120.10">
    <property type="entry name" value="Cytochrome b5-like heme/steroid binding domain"/>
    <property type="match status" value="1"/>
</dbReference>
<reference evidence="24 25" key="1">
    <citation type="journal article" date="2015" name="Genome Biol. Evol.">
        <title>Phylogenomic analyses indicate that early fungi evolved digesting cell walls of algal ancestors of land plants.</title>
        <authorList>
            <person name="Chang Y."/>
            <person name="Wang S."/>
            <person name="Sekimoto S."/>
            <person name="Aerts A.L."/>
            <person name="Choi C."/>
            <person name="Clum A."/>
            <person name="LaButti K.M."/>
            <person name="Lindquist E.A."/>
            <person name="Yee Ngan C."/>
            <person name="Ohm R.A."/>
            <person name="Salamov A.A."/>
            <person name="Grigoriev I.V."/>
            <person name="Spatafora J.W."/>
            <person name="Berbee M.L."/>
        </authorList>
    </citation>
    <scope>NUCLEOTIDE SEQUENCE [LARGE SCALE GENOMIC DNA]</scope>
    <source>
        <strain evidence="24 25">NRRL 28638</strain>
    </source>
</reference>
<feature type="domain" description="FMN hydroxy acid dehydrogenase" evidence="23">
    <location>
        <begin position="100"/>
        <end position="468"/>
    </location>
</feature>
<comment type="cofactor">
    <cofactor evidence="1">
        <name>FMN</name>
        <dbReference type="ChEBI" id="CHEBI:58210"/>
    </cofactor>
</comment>
<dbReference type="InterPro" id="IPR001199">
    <property type="entry name" value="Cyt_B5-like_heme/steroid-bd"/>
</dbReference>
<keyword evidence="10" id="KW-0560">Oxidoreductase</keyword>
<keyword evidence="8 21" id="KW-0479">Metal-binding</keyword>
<dbReference type="SUPFAM" id="SSF51395">
    <property type="entry name" value="FMN-linked oxidoreductases"/>
    <property type="match status" value="1"/>
</dbReference>
<dbReference type="GO" id="GO:0046872">
    <property type="term" value="F:metal ion binding"/>
    <property type="evidence" value="ECO:0007669"/>
    <property type="project" value="UniProtKB-UniRule"/>
</dbReference>
<dbReference type="InterPro" id="IPR018506">
    <property type="entry name" value="Cyt_B5_heme-BS"/>
</dbReference>
<evidence type="ECO:0000256" key="20">
    <source>
        <dbReference type="ARBA" id="ARBA00078938"/>
    </source>
</evidence>
<evidence type="ECO:0000256" key="7">
    <source>
        <dbReference type="ARBA" id="ARBA00022643"/>
    </source>
</evidence>
<evidence type="ECO:0000256" key="13">
    <source>
        <dbReference type="ARBA" id="ARBA00052399"/>
    </source>
</evidence>
<dbReference type="PRINTS" id="PR00363">
    <property type="entry name" value="CYTOCHROMEB5"/>
</dbReference>
<accession>A0A137NSM2</accession>
<evidence type="ECO:0000256" key="4">
    <source>
        <dbReference type="ARBA" id="ARBA00022448"/>
    </source>
</evidence>
<evidence type="ECO:0000256" key="12">
    <source>
        <dbReference type="ARBA" id="ARBA00023128"/>
    </source>
</evidence>
<evidence type="ECO:0000256" key="9">
    <source>
        <dbReference type="ARBA" id="ARBA00022946"/>
    </source>
</evidence>
<dbReference type="STRING" id="796925.A0A137NSM2"/>
<dbReference type="PROSITE" id="PS50255">
    <property type="entry name" value="CYTOCHROME_B5_2"/>
    <property type="match status" value="1"/>
</dbReference>
<evidence type="ECO:0000259" key="23">
    <source>
        <dbReference type="PROSITE" id="PS51349"/>
    </source>
</evidence>
<dbReference type="PROSITE" id="PS00191">
    <property type="entry name" value="CYTOCHROME_B5_1"/>
    <property type="match status" value="1"/>
</dbReference>
<keyword evidence="7" id="KW-0288">FMN</keyword>
<evidence type="ECO:0000256" key="8">
    <source>
        <dbReference type="ARBA" id="ARBA00022723"/>
    </source>
</evidence>
<dbReference type="CDD" id="cd02922">
    <property type="entry name" value="FCB2_FMN"/>
    <property type="match status" value="1"/>
</dbReference>
<comment type="similarity">
    <text evidence="14">In the C-terminal section; belongs to the FMN-dependent alpha-hydroxy acid dehydrogenase family.</text>
</comment>
<dbReference type="PANTHER" id="PTHR10578">
    <property type="entry name" value="S -2-HYDROXY-ACID OXIDASE-RELATED"/>
    <property type="match status" value="1"/>
</dbReference>
<evidence type="ECO:0000256" key="21">
    <source>
        <dbReference type="RuleBase" id="RU362121"/>
    </source>
</evidence>
<dbReference type="GO" id="GO:0006089">
    <property type="term" value="P:lactate metabolic process"/>
    <property type="evidence" value="ECO:0007669"/>
    <property type="project" value="EnsemblFungi"/>
</dbReference>
<keyword evidence="12" id="KW-0496">Mitochondrion</keyword>
<dbReference type="InterPro" id="IPR036400">
    <property type="entry name" value="Cyt_B5-like_heme/steroid_sf"/>
</dbReference>
<evidence type="ECO:0000256" key="2">
    <source>
        <dbReference type="ARBA" id="ARBA00004569"/>
    </source>
</evidence>
<dbReference type="InterPro" id="IPR037396">
    <property type="entry name" value="FMN_HAD"/>
</dbReference>
<comment type="similarity">
    <text evidence="21">Belongs to the cytochrome b5 family.</text>
</comment>
<evidence type="ECO:0000259" key="22">
    <source>
        <dbReference type="PROSITE" id="PS50255"/>
    </source>
</evidence>
<comment type="subunit">
    <text evidence="3">Homotetramer.</text>
</comment>
<keyword evidence="25" id="KW-1185">Reference proteome</keyword>
<dbReference type="GO" id="GO:0020037">
    <property type="term" value="F:heme binding"/>
    <property type="evidence" value="ECO:0007669"/>
    <property type="project" value="UniProtKB-UniRule"/>
</dbReference>
<evidence type="ECO:0000256" key="15">
    <source>
        <dbReference type="ARBA" id="ARBA00061589"/>
    </source>
</evidence>
<dbReference type="InterPro" id="IPR000262">
    <property type="entry name" value="FMN-dep_DH"/>
</dbReference>
<keyword evidence="9" id="KW-0809">Transit peptide</keyword>
<keyword evidence="11 21" id="KW-0408">Iron</keyword>
<evidence type="ECO:0000313" key="24">
    <source>
        <dbReference type="EMBL" id="KXN65692.1"/>
    </source>
</evidence>
<evidence type="ECO:0000256" key="14">
    <source>
        <dbReference type="ARBA" id="ARBA00061137"/>
    </source>
</evidence>
<dbReference type="OMA" id="RIWFRPK"/>
<dbReference type="GO" id="GO:0005758">
    <property type="term" value="C:mitochondrial intermembrane space"/>
    <property type="evidence" value="ECO:0007669"/>
    <property type="project" value="UniProtKB-SubCell"/>
</dbReference>
<dbReference type="FunFam" id="3.10.120.10:FF:000009">
    <property type="entry name" value="Cytochrome b2, mitochondrial, putative"/>
    <property type="match status" value="1"/>
</dbReference>
<evidence type="ECO:0000256" key="3">
    <source>
        <dbReference type="ARBA" id="ARBA00011881"/>
    </source>
</evidence>
<dbReference type="GO" id="GO:0004460">
    <property type="term" value="F:L-lactate dehydrogenase (cytochrome) activity"/>
    <property type="evidence" value="ECO:0007669"/>
    <property type="project" value="UniProtKB-EC"/>
</dbReference>
<evidence type="ECO:0000256" key="10">
    <source>
        <dbReference type="ARBA" id="ARBA00023002"/>
    </source>
</evidence>
<dbReference type="Proteomes" id="UP000070444">
    <property type="component" value="Unassembled WGS sequence"/>
</dbReference>
<dbReference type="Pfam" id="PF01070">
    <property type="entry name" value="FMN_dh"/>
    <property type="match status" value="1"/>
</dbReference>
<dbReference type="OrthoDB" id="1925334at2759"/>
<dbReference type="InterPro" id="IPR008259">
    <property type="entry name" value="FMN_hydac_DH_AS"/>
</dbReference>
<protein>
    <recommendedName>
        <fullName evidence="17">L-lactate dehydrogenase (cytochrome)</fullName>
        <ecNumber evidence="16">1.1.2.3</ecNumber>
    </recommendedName>
    <alternativeName>
        <fullName evidence="19">Cytochrome b2</fullName>
    </alternativeName>
    <alternativeName>
        <fullName evidence="18">Flavocytochrome b2</fullName>
    </alternativeName>
    <alternativeName>
        <fullName evidence="20">L-lactate ferricytochrome c oxidoreductase</fullName>
    </alternativeName>
</protein>
<dbReference type="EC" id="1.1.2.3" evidence="16"/>
<evidence type="ECO:0000256" key="6">
    <source>
        <dbReference type="ARBA" id="ARBA00022630"/>
    </source>
</evidence>
<gene>
    <name evidence="24" type="ORF">CONCODRAFT_12652</name>
</gene>
<dbReference type="SMART" id="SM01117">
    <property type="entry name" value="Cyt-b5"/>
    <property type="match status" value="1"/>
</dbReference>
<evidence type="ECO:0000256" key="1">
    <source>
        <dbReference type="ARBA" id="ARBA00001917"/>
    </source>
</evidence>
<keyword evidence="4" id="KW-0813">Transport</keyword>
<comment type="catalytic activity">
    <reaction evidence="13">
        <text>(S)-lactate + 2 Fe(III)-[cytochrome c] = 2 Fe(II)-[cytochrome c] + pyruvate + 2 H(+)</text>
        <dbReference type="Rhea" id="RHEA:19909"/>
        <dbReference type="Rhea" id="RHEA-COMP:10350"/>
        <dbReference type="Rhea" id="RHEA-COMP:14399"/>
        <dbReference type="ChEBI" id="CHEBI:15361"/>
        <dbReference type="ChEBI" id="CHEBI:15378"/>
        <dbReference type="ChEBI" id="CHEBI:16651"/>
        <dbReference type="ChEBI" id="CHEBI:29033"/>
        <dbReference type="ChEBI" id="CHEBI:29034"/>
        <dbReference type="EC" id="1.1.2.3"/>
    </reaction>
    <physiologicalReaction direction="left-to-right" evidence="13">
        <dbReference type="Rhea" id="RHEA:19910"/>
    </physiologicalReaction>
</comment>